<dbReference type="InterPro" id="IPR027417">
    <property type="entry name" value="P-loop_NTPase"/>
</dbReference>
<dbReference type="GO" id="GO:0003356">
    <property type="term" value="P:regulation of cilium beat frequency"/>
    <property type="evidence" value="ECO:0000318"/>
    <property type="project" value="GO_Central"/>
</dbReference>
<dbReference type="VEuPathDB" id="TrichDB:TVAG_206790"/>
<dbReference type="InParanoid" id="A2EY57"/>
<evidence type="ECO:0000256" key="5">
    <source>
        <dbReference type="ARBA" id="ARBA00022794"/>
    </source>
</evidence>
<keyword evidence="9" id="KW-0175">Coiled coil</keyword>
<gene>
    <name evidence="11" type="ORF">TVAG_206790</name>
</gene>
<dbReference type="eggNOG" id="KOG3079">
    <property type="taxonomic scope" value="Eukaryota"/>
</dbReference>
<keyword evidence="12" id="KW-1185">Reference proteome</keyword>
<comment type="subcellular location">
    <subcellularLocation>
        <location evidence="1">Cytoplasm</location>
        <location evidence="1">Cytoskeleton</location>
        <location evidence="1">Cilium axoneme</location>
    </subcellularLocation>
</comment>
<organism evidence="11 12">
    <name type="scientific">Trichomonas vaginalis (strain ATCC PRA-98 / G3)</name>
    <dbReference type="NCBI Taxonomy" id="412133"/>
    <lineage>
        <taxon>Eukaryota</taxon>
        <taxon>Metamonada</taxon>
        <taxon>Parabasalia</taxon>
        <taxon>Trichomonadida</taxon>
        <taxon>Trichomonadidae</taxon>
        <taxon>Trichomonas</taxon>
    </lineage>
</organism>
<dbReference type="PANTHER" id="PTHR21442:SF0">
    <property type="entry name" value="CILIA- AND FLAGELLA-ASSOCIATED PROTEIN 206"/>
    <property type="match status" value="1"/>
</dbReference>
<feature type="region of interest" description="Disordered" evidence="10">
    <location>
        <begin position="323"/>
        <end position="348"/>
    </location>
</feature>
<reference evidence="11" key="2">
    <citation type="journal article" date="2007" name="Science">
        <title>Draft genome sequence of the sexually transmitted pathogen Trichomonas vaginalis.</title>
        <authorList>
            <person name="Carlton J.M."/>
            <person name="Hirt R.P."/>
            <person name="Silva J.C."/>
            <person name="Delcher A.L."/>
            <person name="Schatz M."/>
            <person name="Zhao Q."/>
            <person name="Wortman J.R."/>
            <person name="Bidwell S.L."/>
            <person name="Alsmark U.C.M."/>
            <person name="Besteiro S."/>
            <person name="Sicheritz-Ponten T."/>
            <person name="Noel C.J."/>
            <person name="Dacks J.B."/>
            <person name="Foster P.G."/>
            <person name="Simillion C."/>
            <person name="Van de Peer Y."/>
            <person name="Miranda-Saavedra D."/>
            <person name="Barton G.J."/>
            <person name="Westrop G.D."/>
            <person name="Mueller S."/>
            <person name="Dessi D."/>
            <person name="Fiori P.L."/>
            <person name="Ren Q."/>
            <person name="Paulsen I."/>
            <person name="Zhang H."/>
            <person name="Bastida-Corcuera F.D."/>
            <person name="Simoes-Barbosa A."/>
            <person name="Brown M.T."/>
            <person name="Hayes R.D."/>
            <person name="Mukherjee M."/>
            <person name="Okumura C.Y."/>
            <person name="Schneider R."/>
            <person name="Smith A.J."/>
            <person name="Vanacova S."/>
            <person name="Villalvazo M."/>
            <person name="Haas B.J."/>
            <person name="Pertea M."/>
            <person name="Feldblyum T.V."/>
            <person name="Utterback T.R."/>
            <person name="Shu C.L."/>
            <person name="Osoegawa K."/>
            <person name="de Jong P.J."/>
            <person name="Hrdy I."/>
            <person name="Horvathova L."/>
            <person name="Zubacova Z."/>
            <person name="Dolezal P."/>
            <person name="Malik S.B."/>
            <person name="Logsdon J.M. Jr."/>
            <person name="Henze K."/>
            <person name="Gupta A."/>
            <person name="Wang C.C."/>
            <person name="Dunne R.L."/>
            <person name="Upcroft J.A."/>
            <person name="Upcroft P."/>
            <person name="White O."/>
            <person name="Salzberg S.L."/>
            <person name="Tang P."/>
            <person name="Chiu C.-H."/>
            <person name="Lee Y.-S."/>
            <person name="Embley T.M."/>
            <person name="Coombs G.H."/>
            <person name="Mottram J.C."/>
            <person name="Tachezy J."/>
            <person name="Fraser-Liggett C.M."/>
            <person name="Johnson P.J."/>
        </authorList>
    </citation>
    <scope>NUCLEOTIDE SEQUENCE [LARGE SCALE GENOMIC DNA]</scope>
    <source>
        <strain evidence="11">G3</strain>
    </source>
</reference>
<dbReference type="SUPFAM" id="SSF52540">
    <property type="entry name" value="P-loop containing nucleoside triphosphate hydrolases"/>
    <property type="match status" value="1"/>
</dbReference>
<dbReference type="Proteomes" id="UP000001542">
    <property type="component" value="Unassembled WGS sequence"/>
</dbReference>
<evidence type="ECO:0000256" key="6">
    <source>
        <dbReference type="ARBA" id="ARBA00023069"/>
    </source>
</evidence>
<keyword evidence="5" id="KW-0970">Cilium biogenesis/degradation</keyword>
<feature type="coiled-coil region" evidence="9">
    <location>
        <begin position="731"/>
        <end position="765"/>
    </location>
</feature>
<feature type="compositionally biased region" description="Basic and acidic residues" evidence="10">
    <location>
        <begin position="577"/>
        <end position="662"/>
    </location>
</feature>
<dbReference type="STRING" id="5722.A2EY57"/>
<feature type="region of interest" description="Disordered" evidence="10">
    <location>
        <begin position="879"/>
        <end position="907"/>
    </location>
</feature>
<evidence type="ECO:0000256" key="9">
    <source>
        <dbReference type="SAM" id="Coils"/>
    </source>
</evidence>
<dbReference type="Gene3D" id="3.40.50.300">
    <property type="entry name" value="P-loop containing nucleotide triphosphate hydrolases"/>
    <property type="match status" value="3"/>
</dbReference>
<proteinExistence type="inferred from homology"/>
<feature type="compositionally biased region" description="Acidic residues" evidence="10">
    <location>
        <begin position="327"/>
        <end position="346"/>
    </location>
</feature>
<keyword evidence="7" id="KW-0206">Cytoskeleton</keyword>
<accession>A2EY57</accession>
<dbReference type="GO" id="GO:0030030">
    <property type="term" value="P:cell projection organization"/>
    <property type="evidence" value="ECO:0007669"/>
    <property type="project" value="UniProtKB-KW"/>
</dbReference>
<protein>
    <recommendedName>
        <fullName evidence="3">Cilia- and flagella-associated protein 206</fullName>
    </recommendedName>
</protein>
<keyword evidence="8" id="KW-0966">Cell projection</keyword>
<feature type="region of interest" description="Disordered" evidence="10">
    <location>
        <begin position="564"/>
        <end position="665"/>
    </location>
</feature>
<dbReference type="PANTHER" id="PTHR21442">
    <property type="entry name" value="CILIA- AND FLAGELLA-ASSOCIATED PROTEIN 206"/>
    <property type="match status" value="1"/>
</dbReference>
<keyword evidence="4" id="KW-0963">Cytoplasm</keyword>
<evidence type="ECO:0000256" key="4">
    <source>
        <dbReference type="ARBA" id="ARBA00022490"/>
    </source>
</evidence>
<keyword evidence="6" id="KW-0969">Cilium</keyword>
<dbReference type="GO" id="GO:0005930">
    <property type="term" value="C:axoneme"/>
    <property type="evidence" value="ECO:0000318"/>
    <property type="project" value="GO_Central"/>
</dbReference>
<comment type="similarity">
    <text evidence="2">Belongs to the CFAP206 family.</text>
</comment>
<dbReference type="EMBL" id="DS113537">
    <property type="protein sequence ID" value="EAY02403.1"/>
    <property type="molecule type" value="Genomic_DNA"/>
</dbReference>
<evidence type="ECO:0000256" key="2">
    <source>
        <dbReference type="ARBA" id="ARBA00010500"/>
    </source>
</evidence>
<dbReference type="GO" id="GO:0036064">
    <property type="term" value="C:ciliary basal body"/>
    <property type="evidence" value="ECO:0000318"/>
    <property type="project" value="GO_Central"/>
</dbReference>
<dbReference type="OrthoDB" id="439792at2759"/>
<evidence type="ECO:0000313" key="11">
    <source>
        <dbReference type="EMBL" id="EAY02403.1"/>
    </source>
</evidence>
<reference evidence="11" key="1">
    <citation type="submission" date="2006-10" db="EMBL/GenBank/DDBJ databases">
        <authorList>
            <person name="Amadeo P."/>
            <person name="Zhao Q."/>
            <person name="Wortman J."/>
            <person name="Fraser-Liggett C."/>
            <person name="Carlton J."/>
        </authorList>
    </citation>
    <scope>NUCLEOTIDE SEQUENCE</scope>
    <source>
        <strain evidence="11">G3</strain>
    </source>
</reference>
<sequence>MNCRKQLGIIAYGEDYKPPKTPLDCKRLFQNVHLRGYMRNLFRFLDMLHGTTNATIDSYQKYATYIIKFLLPEAPAKVVQQNVASDTILYLKQGISYEVFFDAIIKYVALAIKSSQVQDLINKLFEILNHFNNIAPNTLISLTRKPEKLPLNYWSSLINAASEIRPCFIVLGVNTQRSKLFEKVLADKTGALLLDIPNLINWPLRSPKIEAARVKLTQGGYIIYQEAEDIIVECALSDEAKYRGWIIPSSFKKDTFDFHKLFSSDAEMWQRCFLVDLEISLENLIDISNSRKFDPQDEKIISFLEPSSLLFVQRLKRREFVGREIEPAEEEEHAEPEEGGDEEEEKEEKLMLYKAPNYSTPEETGDETNKLNGEEEDGEAKARLLTLPEESVKQLTARFNKHKDEKAAFVFDNPHKHITIDATQSLKEMAAIVCDHASIITPAVYPNPIIVNEEEEQEEPMFSPVGNKCVVSLVDDKETVEGDTKCGIKFYGFTFYFKNEDYKRKFCQHPLDYLKEVYHTYHHRIIIMGTDISGKKSVANKLSEFFDTPIVDFNTVVEETKLRIKKPSEGEDEEGKSEEGKTEEKSEEQTEDETKSEEPKTEETTEESKTEETTDEAKQEEPKPEEGAEEAKPEENAEEPKPEGDEGEIKPEEPPKPKKPEELPPVFTTGYITIMPSMDLEPLKVFQQNEKLAPEVIICLKMKSEPEFLLPRISTYLESQQIDPSQNEVYLKKYSKSIEKWSEKFNEFQEQIKELNLNLQVLDASLKLDEVFWDAAYLADPLLPKCEDVEGEPTFGYLGNFCPVTMKDKNLLQQGSDVTATFMGANFAFADDTAMERFKAAPLAFLGPLPAVPPPRILIVGSRGTSKSSIAENLGKTHNAPVFELPPNPEFKRANEEEEEPDPEETTKKTLEPFYKMVMEKTDNQKLGWIIEGTPAHGSAGQLLLDSGLKPDFVINLEHDEKWALSRNHHRLKDDEQIMNEEGEMSGIAKEVAATVAEATARGEAITIDTSRRFTSIMKMVNNALQRELLNRKSLFLSQLSQPLEEPVEALTQNTCFISQFGRYCPVCLHETGSLHLTDLSIACTFLGRAFFFDTNKDRQKFMDDPLTYVTQLRPPAFPFVPRVSVLGSPELAARLADSLQAELIRPRDVIARVAKHSTTFGAKIRKTLASGGAVDASIFKEALSAVLTRHDCQVRGFVLDEYPMKLSELLGMRTAGIMPSDIVVVKGDEQLIQHSIENFHNVIDVSQETTTWMKLIKATERLNYNMNQRWESLLAIDEKRPYSVSALDVSPEMVEKGLVEGVGHYCPITLIADNVAVENNSKDWENIVFFEGKAYHMRTADLRDAFLTSPTPFIYNWSGKKLPIAKRENDNGKQPELEGYDVIELQKGKFIKGQENLFAVVEGKKFVFEKEENLLEFCANSGQYITVKLPPHRPVGAPEGMTPTNQLLTVPYLEQSVGDVVTECIVELTERRPKMPGISFEKSVLEYIATYIRANAKNVGPLLHERFVQQMNDMNELVGLAAKLKESLETPPELRNEAEHERLCKLWKEKNVKK</sequence>
<evidence type="ECO:0000256" key="8">
    <source>
        <dbReference type="ARBA" id="ARBA00023273"/>
    </source>
</evidence>
<dbReference type="KEGG" id="tva:4760242"/>
<evidence type="ECO:0000256" key="1">
    <source>
        <dbReference type="ARBA" id="ARBA00004430"/>
    </source>
</evidence>
<dbReference type="RefSeq" id="XP_001330656.1">
    <property type="nucleotide sequence ID" value="XM_001330620.1"/>
</dbReference>
<evidence type="ECO:0000313" key="12">
    <source>
        <dbReference type="Proteomes" id="UP000001542"/>
    </source>
</evidence>
<evidence type="ECO:0000256" key="3">
    <source>
        <dbReference type="ARBA" id="ARBA00021602"/>
    </source>
</evidence>
<evidence type="ECO:0000256" key="7">
    <source>
        <dbReference type="ARBA" id="ARBA00023212"/>
    </source>
</evidence>
<dbReference type="InterPro" id="IPR021897">
    <property type="entry name" value="FAP206"/>
</dbReference>
<dbReference type="VEuPathDB" id="TrichDB:TVAGG3_0413570"/>
<evidence type="ECO:0000256" key="10">
    <source>
        <dbReference type="SAM" id="MobiDB-lite"/>
    </source>
</evidence>
<name>A2EY57_TRIV3</name>